<dbReference type="PANTHER" id="PTHR30540:SF141">
    <property type="entry name" value="POTASSIUM TRANSPORTER"/>
    <property type="match status" value="1"/>
</dbReference>
<dbReference type="EMBL" id="JARYMX010000007">
    <property type="protein sequence ID" value="KAJ9539841.1"/>
    <property type="molecule type" value="Genomic_DNA"/>
</dbReference>
<evidence type="ECO:0000313" key="14">
    <source>
        <dbReference type="Proteomes" id="UP001172457"/>
    </source>
</evidence>
<feature type="transmembrane region" description="Helical" evidence="10">
    <location>
        <begin position="175"/>
        <end position="195"/>
    </location>
</feature>
<dbReference type="GO" id="GO:0015079">
    <property type="term" value="F:potassium ion transmembrane transporter activity"/>
    <property type="evidence" value="ECO:0007669"/>
    <property type="project" value="InterPro"/>
</dbReference>
<evidence type="ECO:0000256" key="7">
    <source>
        <dbReference type="ARBA" id="ARBA00022989"/>
    </source>
</evidence>
<keyword evidence="7 10" id="KW-1133">Transmembrane helix</keyword>
<organism evidence="13 14">
    <name type="scientific">Centaurea solstitialis</name>
    <name type="common">yellow star-thistle</name>
    <dbReference type="NCBI Taxonomy" id="347529"/>
    <lineage>
        <taxon>Eukaryota</taxon>
        <taxon>Viridiplantae</taxon>
        <taxon>Streptophyta</taxon>
        <taxon>Embryophyta</taxon>
        <taxon>Tracheophyta</taxon>
        <taxon>Spermatophyta</taxon>
        <taxon>Magnoliopsida</taxon>
        <taxon>eudicotyledons</taxon>
        <taxon>Gunneridae</taxon>
        <taxon>Pentapetalae</taxon>
        <taxon>asterids</taxon>
        <taxon>campanulids</taxon>
        <taxon>Asterales</taxon>
        <taxon>Asteraceae</taxon>
        <taxon>Carduoideae</taxon>
        <taxon>Cardueae</taxon>
        <taxon>Centaureinae</taxon>
        <taxon>Centaurea</taxon>
    </lineage>
</organism>
<evidence type="ECO:0008006" key="15">
    <source>
        <dbReference type="Google" id="ProtNLM"/>
    </source>
</evidence>
<comment type="caution">
    <text evidence="13">The sequence shown here is derived from an EMBL/GenBank/DDBJ whole genome shotgun (WGS) entry which is preliminary data.</text>
</comment>
<dbReference type="InterPro" id="IPR053952">
    <property type="entry name" value="K_trans_C"/>
</dbReference>
<comment type="similarity">
    <text evidence="2">Belongs to the HAK/KUP transporter (TC 2.A.72.3) family.</text>
</comment>
<evidence type="ECO:0000256" key="5">
    <source>
        <dbReference type="ARBA" id="ARBA00022692"/>
    </source>
</evidence>
<feature type="transmembrane region" description="Helical" evidence="10">
    <location>
        <begin position="60"/>
        <end position="78"/>
    </location>
</feature>
<feature type="transmembrane region" description="Helical" evidence="10">
    <location>
        <begin position="232"/>
        <end position="250"/>
    </location>
</feature>
<keyword evidence="5 10" id="KW-0812">Transmembrane</keyword>
<evidence type="ECO:0000313" key="13">
    <source>
        <dbReference type="EMBL" id="KAJ9539841.1"/>
    </source>
</evidence>
<keyword evidence="3" id="KW-0813">Transport</keyword>
<dbReference type="Pfam" id="PF22776">
    <property type="entry name" value="K_trans_C"/>
    <property type="match status" value="2"/>
</dbReference>
<dbReference type="Proteomes" id="UP001172457">
    <property type="component" value="Chromosome 7"/>
</dbReference>
<accession>A0AA38W976</accession>
<feature type="domain" description="K+ potassium transporter C-terminal" evidence="12">
    <location>
        <begin position="312"/>
        <end position="400"/>
    </location>
</feature>
<feature type="transmembrane region" description="Helical" evidence="10">
    <location>
        <begin position="125"/>
        <end position="150"/>
    </location>
</feature>
<evidence type="ECO:0000256" key="2">
    <source>
        <dbReference type="ARBA" id="ARBA00008440"/>
    </source>
</evidence>
<dbReference type="AlphaFoldDB" id="A0AA38W976"/>
<name>A0AA38W976_9ASTR</name>
<keyword evidence="14" id="KW-1185">Reference proteome</keyword>
<keyword evidence="4" id="KW-0633">Potassium transport</keyword>
<dbReference type="PANTHER" id="PTHR30540">
    <property type="entry name" value="OSMOTIC STRESS POTASSIUM TRANSPORTER"/>
    <property type="match status" value="1"/>
</dbReference>
<evidence type="ECO:0000256" key="9">
    <source>
        <dbReference type="ARBA" id="ARBA00023136"/>
    </source>
</evidence>
<feature type="transmembrane region" description="Helical" evidence="10">
    <location>
        <begin position="262"/>
        <end position="281"/>
    </location>
</feature>
<evidence type="ECO:0000256" key="8">
    <source>
        <dbReference type="ARBA" id="ARBA00023065"/>
    </source>
</evidence>
<comment type="subcellular location">
    <subcellularLocation>
        <location evidence="1">Cell membrane</location>
        <topology evidence="1">Multi-pass membrane protein</topology>
    </subcellularLocation>
</comment>
<proteinExistence type="inferred from homology"/>
<keyword evidence="6" id="KW-0630">Potassium</keyword>
<protein>
    <recommendedName>
        <fullName evidence="15">Potassium transporter</fullName>
    </recommendedName>
</protein>
<evidence type="ECO:0000256" key="6">
    <source>
        <dbReference type="ARBA" id="ARBA00022958"/>
    </source>
</evidence>
<evidence type="ECO:0000256" key="1">
    <source>
        <dbReference type="ARBA" id="ARBA00004651"/>
    </source>
</evidence>
<evidence type="ECO:0000256" key="4">
    <source>
        <dbReference type="ARBA" id="ARBA00022538"/>
    </source>
</evidence>
<gene>
    <name evidence="13" type="ORF">OSB04_026347</name>
</gene>
<sequence length="575" mass="64824">MAVFGRNFTVHNRTTDQVRLQARKRCLPILAISHTLQFRGLKSGLSHLKSKRWMVHLLKLQRITPWFLVFLLVLIPILPSQIAFTFLVYPALILAYMGQAAYLSKHHKIDDQIGYYVSVPESLRWPVLAIAILASVVGSQAIISGTFSIINQSLSLGCFPRVKVVHTSDKIHGQIYIPEINWILMILCIAVTIGFRDIKHMGNASGLAVMAVMLVTTCLTSLVIILCWRKPPMVALFFLFFFGSIELLYFSASLVKFREGAWLPILLALFLVTVMFVWHYATIKKYEYDLHNKVSLEWLLALGPTLGICRVPGIGLVFTDLTSGIPANFSRFVTNLPAFHRILVFVCVKSVPVPFVPLDERYLVGRVGPCSLRSYRCIVRYGYRDVHQDVDSFESELVKRLADFICYDWCRPRKASDAGTESLMSGSDRSSGEHRLTVIGDSEFLRTAAFEVEDNMQQASVSFGFQTVESVEDIIEMSTPKERRVRFSLNDHGTPESGADVQMRLELEDLWNAQQSGTAFILGHSHVKAKQGSSFFKRLAINFGYNFLRRNCRGPDVALKVPPASLLEVGMVYVV</sequence>
<dbReference type="InterPro" id="IPR003855">
    <property type="entry name" value="K+_transporter"/>
</dbReference>
<evidence type="ECO:0000256" key="10">
    <source>
        <dbReference type="SAM" id="Phobius"/>
    </source>
</evidence>
<evidence type="ECO:0000259" key="11">
    <source>
        <dbReference type="Pfam" id="PF02705"/>
    </source>
</evidence>
<evidence type="ECO:0000259" key="12">
    <source>
        <dbReference type="Pfam" id="PF22776"/>
    </source>
</evidence>
<feature type="domain" description="K+ potassium transporter integral membrane" evidence="11">
    <location>
        <begin position="80"/>
        <end position="300"/>
    </location>
</feature>
<feature type="domain" description="K+ potassium transporter C-terminal" evidence="12">
    <location>
        <begin position="451"/>
        <end position="573"/>
    </location>
</feature>
<keyword evidence="9 10" id="KW-0472">Membrane</keyword>
<dbReference type="InterPro" id="IPR053951">
    <property type="entry name" value="K_trans_N"/>
</dbReference>
<dbReference type="GO" id="GO:0005886">
    <property type="term" value="C:plasma membrane"/>
    <property type="evidence" value="ECO:0007669"/>
    <property type="project" value="UniProtKB-SubCell"/>
</dbReference>
<dbReference type="Pfam" id="PF02705">
    <property type="entry name" value="K_trans"/>
    <property type="match status" value="1"/>
</dbReference>
<evidence type="ECO:0000256" key="3">
    <source>
        <dbReference type="ARBA" id="ARBA00022448"/>
    </source>
</evidence>
<feature type="transmembrane region" description="Helical" evidence="10">
    <location>
        <begin position="207"/>
        <end position="226"/>
    </location>
</feature>
<keyword evidence="8" id="KW-0406">Ion transport</keyword>
<reference evidence="13" key="1">
    <citation type="submission" date="2023-03" db="EMBL/GenBank/DDBJ databases">
        <title>Chromosome-scale reference genome and RAD-based genetic map of yellow starthistle (Centaurea solstitialis) reveal putative structural variation and QTLs associated with invader traits.</title>
        <authorList>
            <person name="Reatini B."/>
            <person name="Cang F.A."/>
            <person name="Jiang Q."/>
            <person name="Mckibben M.T.W."/>
            <person name="Barker M.S."/>
            <person name="Rieseberg L.H."/>
            <person name="Dlugosch K.M."/>
        </authorList>
    </citation>
    <scope>NUCLEOTIDE SEQUENCE</scope>
    <source>
        <strain evidence="13">CAN-66</strain>
        <tissue evidence="13">Leaf</tissue>
    </source>
</reference>